<dbReference type="InterPro" id="IPR007074">
    <property type="entry name" value="LicD/FKTN/FKRP_NTP_transf"/>
</dbReference>
<dbReference type="EMBL" id="CP020858">
    <property type="protein sequence ID" value="ARU18683.1"/>
    <property type="molecule type" value="Genomic_DNA"/>
</dbReference>
<evidence type="ECO:0000259" key="1">
    <source>
        <dbReference type="Pfam" id="PF04991"/>
    </source>
</evidence>
<dbReference type="PANTHER" id="PTHR43404">
    <property type="entry name" value="LIPOPOLYSACCHARIDE CHOLINEPHOSPHOTRANSFERASE LICD"/>
    <property type="match status" value="1"/>
</dbReference>
<dbReference type="Proteomes" id="UP000195378">
    <property type="component" value="Chromosome"/>
</dbReference>
<protein>
    <recommendedName>
        <fullName evidence="1">LicD/FKTN/FKRP nucleotidyltransferase domain-containing protein</fullName>
    </recommendedName>
</protein>
<name>A0A1Y0F683_9LACO</name>
<dbReference type="GO" id="GO:0009100">
    <property type="term" value="P:glycoprotein metabolic process"/>
    <property type="evidence" value="ECO:0007669"/>
    <property type="project" value="UniProtKB-ARBA"/>
</dbReference>
<sequence>MDNEISLDTSQKLVFDILKFYKNICDKNGLKYYIAYGTLIGAVRHKGFIPWDDDIDVFMPRKDYIKLVEIMKNLKGRYKLVSFEVNKKFTAPLPKIIDTDTILIQQYDLYERVNLGLYIDIFIIDNAGDSYEEASNFYRESYAAYTEWFKSDLKLFLNDKSKIHSILGFIKRLPYKIKGISHYLTKFNEVSEINNLKKTDYVAITNSGSSKVDKNIFLASDFGEGVTLEFEDFLFRAPKNYEKLLSVEYGNYMELPPKNKQVSHHSYKLYWNNSEKKC</sequence>
<evidence type="ECO:0000313" key="3">
    <source>
        <dbReference type="Proteomes" id="UP000195378"/>
    </source>
</evidence>
<reference evidence="2 3" key="1">
    <citation type="submission" date="2017-04" db="EMBL/GenBank/DDBJ databases">
        <title>Complete genome sequence of Lactobacillus salivarius ZLS006, a probiotic strain isolated from healthy piglet.</title>
        <authorList>
            <person name="Zhang D."/>
        </authorList>
    </citation>
    <scope>NUCLEOTIDE SEQUENCE [LARGE SCALE GENOMIC DNA]</scope>
    <source>
        <strain evidence="2 3">ZLS006</strain>
    </source>
</reference>
<feature type="domain" description="LicD/FKTN/FKRP nucleotidyltransferase" evidence="1">
    <location>
        <begin position="25"/>
        <end position="250"/>
    </location>
</feature>
<dbReference type="PANTHER" id="PTHR43404:SF2">
    <property type="entry name" value="LIPOPOLYSACCHARIDE CHOLINEPHOSPHOTRANSFERASE LICD"/>
    <property type="match status" value="1"/>
</dbReference>
<organism evidence="2 3">
    <name type="scientific">Ligilactobacillus salivarius</name>
    <dbReference type="NCBI Taxonomy" id="1624"/>
    <lineage>
        <taxon>Bacteria</taxon>
        <taxon>Bacillati</taxon>
        <taxon>Bacillota</taxon>
        <taxon>Bacilli</taxon>
        <taxon>Lactobacillales</taxon>
        <taxon>Lactobacillaceae</taxon>
        <taxon>Ligilactobacillus</taxon>
    </lineage>
</organism>
<evidence type="ECO:0000313" key="2">
    <source>
        <dbReference type="EMBL" id="ARU18683.1"/>
    </source>
</evidence>
<proteinExistence type="predicted"/>
<dbReference type="AlphaFoldDB" id="A0A1Y0F683"/>
<dbReference type="Pfam" id="PF04991">
    <property type="entry name" value="LicD"/>
    <property type="match status" value="1"/>
</dbReference>
<dbReference type="InterPro" id="IPR052942">
    <property type="entry name" value="LPS_cholinephosphotransferase"/>
</dbReference>
<dbReference type="RefSeq" id="WP_087448534.1">
    <property type="nucleotide sequence ID" value="NZ_CP020858.1"/>
</dbReference>
<accession>A0A1Y0F683</accession>
<gene>
    <name evidence="2" type="ORF">B7R82_01110</name>
</gene>